<comment type="subcellular location">
    <subcellularLocation>
        <location evidence="1">Membrane</location>
        <topology evidence="1">Multi-pass membrane protein</topology>
    </subcellularLocation>
</comment>
<evidence type="ECO:0000256" key="1">
    <source>
        <dbReference type="ARBA" id="ARBA00004141"/>
    </source>
</evidence>
<evidence type="ECO:0000256" key="5">
    <source>
        <dbReference type="ARBA" id="ARBA00023136"/>
    </source>
</evidence>
<feature type="transmembrane region" description="Helical" evidence="7">
    <location>
        <begin position="380"/>
        <end position="402"/>
    </location>
</feature>
<feature type="transmembrane region" description="Helical" evidence="7">
    <location>
        <begin position="166"/>
        <end position="187"/>
    </location>
</feature>
<gene>
    <name evidence="8" type="ORF">H2204_006177</name>
</gene>
<feature type="transmembrane region" description="Helical" evidence="7">
    <location>
        <begin position="261"/>
        <end position="289"/>
    </location>
</feature>
<dbReference type="PANTHER" id="PTHR45649">
    <property type="entry name" value="AMINO-ACID PERMEASE BAT1"/>
    <property type="match status" value="1"/>
</dbReference>
<feature type="region of interest" description="Disordered" evidence="6">
    <location>
        <begin position="13"/>
        <end position="37"/>
    </location>
</feature>
<keyword evidence="9" id="KW-1185">Reference proteome</keyword>
<dbReference type="InterPro" id="IPR002293">
    <property type="entry name" value="AA/rel_permease1"/>
</dbReference>
<dbReference type="GO" id="GO:0022857">
    <property type="term" value="F:transmembrane transporter activity"/>
    <property type="evidence" value="ECO:0007669"/>
    <property type="project" value="InterPro"/>
</dbReference>
<dbReference type="Proteomes" id="UP001172681">
    <property type="component" value="Unassembled WGS sequence"/>
</dbReference>
<proteinExistence type="predicted"/>
<keyword evidence="5 7" id="KW-0472">Membrane</keyword>
<dbReference type="PIRSF" id="PIRSF006060">
    <property type="entry name" value="AA_transporter"/>
    <property type="match status" value="1"/>
</dbReference>
<evidence type="ECO:0000256" key="2">
    <source>
        <dbReference type="ARBA" id="ARBA00022448"/>
    </source>
</evidence>
<dbReference type="EMBL" id="JAPDRN010000037">
    <property type="protein sequence ID" value="KAJ9634728.1"/>
    <property type="molecule type" value="Genomic_DNA"/>
</dbReference>
<keyword evidence="4 7" id="KW-1133">Transmembrane helix</keyword>
<feature type="transmembrane region" description="Helical" evidence="7">
    <location>
        <begin position="310"/>
        <end position="332"/>
    </location>
</feature>
<dbReference type="Gene3D" id="1.20.1740.10">
    <property type="entry name" value="Amino acid/polyamine transporter I"/>
    <property type="match status" value="2"/>
</dbReference>
<feature type="transmembrane region" description="Helical" evidence="7">
    <location>
        <begin position="79"/>
        <end position="105"/>
    </location>
</feature>
<comment type="caution">
    <text evidence="8">The sequence shown here is derived from an EMBL/GenBank/DDBJ whole genome shotgun (WGS) entry which is preliminary data.</text>
</comment>
<feature type="transmembrane region" description="Helical" evidence="7">
    <location>
        <begin position="126"/>
        <end position="146"/>
    </location>
</feature>
<evidence type="ECO:0000256" key="3">
    <source>
        <dbReference type="ARBA" id="ARBA00022692"/>
    </source>
</evidence>
<feature type="transmembrane region" description="Helical" evidence="7">
    <location>
        <begin position="414"/>
        <end position="433"/>
    </location>
</feature>
<evidence type="ECO:0000313" key="9">
    <source>
        <dbReference type="Proteomes" id="UP001172681"/>
    </source>
</evidence>
<evidence type="ECO:0000256" key="7">
    <source>
        <dbReference type="SAM" id="Phobius"/>
    </source>
</evidence>
<dbReference type="Pfam" id="PF13520">
    <property type="entry name" value="AA_permease_2"/>
    <property type="match status" value="1"/>
</dbReference>
<dbReference type="PANTHER" id="PTHR45649:SF14">
    <property type="entry name" value="GABA PERMEASE"/>
    <property type="match status" value="1"/>
</dbReference>
<name>A0AA38Y5E9_9EURO</name>
<organism evidence="8 9">
    <name type="scientific">Knufia peltigerae</name>
    <dbReference type="NCBI Taxonomy" id="1002370"/>
    <lineage>
        <taxon>Eukaryota</taxon>
        <taxon>Fungi</taxon>
        <taxon>Dikarya</taxon>
        <taxon>Ascomycota</taxon>
        <taxon>Pezizomycotina</taxon>
        <taxon>Eurotiomycetes</taxon>
        <taxon>Chaetothyriomycetidae</taxon>
        <taxon>Chaetothyriales</taxon>
        <taxon>Trichomeriaceae</taxon>
        <taxon>Knufia</taxon>
    </lineage>
</organism>
<evidence type="ECO:0000256" key="4">
    <source>
        <dbReference type="ARBA" id="ARBA00022989"/>
    </source>
</evidence>
<feature type="transmembrane region" description="Helical" evidence="7">
    <location>
        <begin position="207"/>
        <end position="228"/>
    </location>
</feature>
<reference evidence="8" key="1">
    <citation type="submission" date="2022-10" db="EMBL/GenBank/DDBJ databases">
        <title>Culturing micro-colonial fungi from biological soil crusts in the Mojave desert and describing Neophaeococcomyces mojavensis, and introducing the new genera and species Taxawa tesnikishii.</title>
        <authorList>
            <person name="Kurbessoian T."/>
            <person name="Stajich J.E."/>
        </authorList>
    </citation>
    <scope>NUCLEOTIDE SEQUENCE</scope>
    <source>
        <strain evidence="8">TK_35</strain>
    </source>
</reference>
<protein>
    <submittedName>
        <fullName evidence="8">Uncharacterized protein</fullName>
    </submittedName>
</protein>
<feature type="transmembrane region" description="Helical" evidence="7">
    <location>
        <begin position="338"/>
        <end position="359"/>
    </location>
</feature>
<accession>A0AA38Y5E9</accession>
<keyword evidence="2" id="KW-0813">Transport</keyword>
<dbReference type="GO" id="GO:0016020">
    <property type="term" value="C:membrane"/>
    <property type="evidence" value="ECO:0007669"/>
    <property type="project" value="UniProtKB-SubCell"/>
</dbReference>
<evidence type="ECO:0000256" key="6">
    <source>
        <dbReference type="SAM" id="MobiDB-lite"/>
    </source>
</evidence>
<feature type="transmembrane region" description="Helical" evidence="7">
    <location>
        <begin position="50"/>
        <end position="73"/>
    </location>
</feature>
<evidence type="ECO:0000313" key="8">
    <source>
        <dbReference type="EMBL" id="KAJ9634728.1"/>
    </source>
</evidence>
<keyword evidence="3 7" id="KW-0812">Transmembrane</keyword>
<sequence length="467" mass="49954">MFDMAEPVEAMAASKTAHPNEGSVSSVSGDGAAPQPTEGTMHKRFTFLSLWAFFLAGTAGWEAIAASLFQVVIGGGPPALVWGFVLNAVAAVCIASSMAEFASIWPTAAGQYHWVVAMAPKEWKTVMGTVTHVCGFFIVIIILLATTDHKNSARTVFVDLENFTGWPTNAAAFLIGVLPTSAGFSTLDMPVRYSEETSKPQTDVSRALFWGVLASATIGLPFVLVLAFCMGDPEELLQGSVVHLSPLAQIIYNSTHGNIHAANGIACLIVIVAIISATDCMGGLSRIIMAQSRDGAFPFGHALEKISPRWNTPVGAIMTAATIQAMLAVIYIGNSTAFFGFLSGVFTLQVLSYGTPIFLHLIRRKTLNLNYGPWRLPYRWGWIINVLGLTLYGLLFVAVSLPTSIPVTAENMNYASPIAGMVLILSAILWFAWGRRVYDGPRISLEVLVGSGAVVHQTDNASPIKAV</sequence>
<dbReference type="AlphaFoldDB" id="A0AA38Y5E9"/>